<dbReference type="EMBL" id="PKFP01000008">
    <property type="protein sequence ID" value="PVH17631.1"/>
    <property type="molecule type" value="Genomic_DNA"/>
</dbReference>
<dbReference type="VEuPathDB" id="FungiDB:CXQ87_000523"/>
<organism evidence="1 2">
    <name type="scientific">Candidozyma duobushaemuli</name>
    <dbReference type="NCBI Taxonomy" id="1231522"/>
    <lineage>
        <taxon>Eukaryota</taxon>
        <taxon>Fungi</taxon>
        <taxon>Dikarya</taxon>
        <taxon>Ascomycota</taxon>
        <taxon>Saccharomycotina</taxon>
        <taxon>Pichiomycetes</taxon>
        <taxon>Metschnikowiaceae</taxon>
        <taxon>Candidozyma</taxon>
    </lineage>
</organism>
<reference evidence="1 2" key="1">
    <citation type="submission" date="2017-12" db="EMBL/GenBank/DDBJ databases">
        <title>Genome Sequence of the Amphotericin B-resistant Candida duobushaemulonii strain, B09383.</title>
        <authorList>
            <person name="Chow N.A."/>
            <person name="Gade L."/>
            <person name="Batra D."/>
            <person name="Rowe L.A."/>
            <person name="Loparev V.N."/>
            <person name="Litvintseva A.P."/>
        </authorList>
    </citation>
    <scope>NUCLEOTIDE SEQUENCE [LARGE SCALE GENOMIC DNA]</scope>
    <source>
        <strain evidence="1 2">B09383</strain>
    </source>
</reference>
<evidence type="ECO:0000313" key="2">
    <source>
        <dbReference type="Proteomes" id="UP000244406"/>
    </source>
</evidence>
<keyword evidence="2" id="KW-1185">Reference proteome</keyword>
<proteinExistence type="predicted"/>
<dbReference type="GeneID" id="37000525"/>
<protein>
    <submittedName>
        <fullName evidence="1">Uncharacterized protein</fullName>
    </submittedName>
</protein>
<dbReference type="AlphaFoldDB" id="A0A2V1AL43"/>
<dbReference type="Proteomes" id="UP000244406">
    <property type="component" value="Unassembled WGS sequence"/>
</dbReference>
<accession>A0A2V1AL43</accession>
<dbReference type="RefSeq" id="XP_025338571.1">
    <property type="nucleotide sequence ID" value="XM_025479098.1"/>
</dbReference>
<evidence type="ECO:0000313" key="1">
    <source>
        <dbReference type="EMBL" id="PVH17631.1"/>
    </source>
</evidence>
<comment type="caution">
    <text evidence="1">The sequence shown here is derived from an EMBL/GenBank/DDBJ whole genome shotgun (WGS) entry which is preliminary data.</text>
</comment>
<sequence>MLKFTKVNNPTHGITGNEAVVTVSIVAKSQLVDPTHLLRTSFYYETTDFNGLDKLLQEANGASIWIQLTKGGSTLTFDSTKKDLCDLRLTKDDFFHNNYIYRYLKFKEHKPVKQSVHTETYFTATASYPTPKQFKYGKDLSVLIERVFSGASIKVSSNRDLQSLANFRNNNDVLSGNISPMSDLRPLAKDPSLEPHDFYEYWSLLHMNKVPYIEPSEYERVTSIYEVPYRDDFKNSEEVGNDLYLMLIKNVHPEVLQSILQHQDVLSVLYNRGIDTGLITKLSNGIYKWEN</sequence>
<gene>
    <name evidence="1" type="ORF">CXQ87_000523</name>
</gene>
<name>A0A2V1AL43_9ASCO</name>